<evidence type="ECO:0000313" key="2">
    <source>
        <dbReference type="Proteomes" id="UP000214689"/>
    </source>
</evidence>
<dbReference type="AlphaFoldDB" id="A0A223ATU9"/>
<dbReference type="OrthoDB" id="2082736at2"/>
<evidence type="ECO:0000313" key="1">
    <source>
        <dbReference type="EMBL" id="ASS38408.1"/>
    </source>
</evidence>
<name>A0A223ATU9_9FIRM</name>
<keyword evidence="2" id="KW-1185">Reference proteome</keyword>
<dbReference type="RefSeq" id="WP_094234643.1">
    <property type="nucleotide sequence ID" value="NZ_CP016199.1"/>
</dbReference>
<proteinExistence type="predicted"/>
<accession>A0A223ATU9</accession>
<sequence length="105" mass="11416">MADGRWVMTENELNNVVSGFKETDIKALPNAGKSIAVDVRGGVGDACSREMKYNEICAFCGSDKMRVGFGKYGQGFGCRSSKCESCGGVTDFVYKDEVGKFFSRL</sequence>
<dbReference type="EMBL" id="CP016199">
    <property type="protein sequence ID" value="ASS38408.1"/>
    <property type="molecule type" value="Genomic_DNA"/>
</dbReference>
<dbReference type="Proteomes" id="UP000214689">
    <property type="component" value="Chromosome"/>
</dbReference>
<reference evidence="2" key="1">
    <citation type="submission" date="2016-05" db="EMBL/GenBank/DDBJ databases">
        <authorList>
            <person name="Holder M.E."/>
            <person name="Ajami N.J."/>
            <person name="Petrosino J.F."/>
        </authorList>
    </citation>
    <scope>NUCLEOTIDE SEQUENCE [LARGE SCALE GENOMIC DNA]</scope>
    <source>
        <strain evidence="2">ATCC 700696</strain>
    </source>
</reference>
<gene>
    <name evidence="1" type="ORF">AXF17_08395</name>
</gene>
<protein>
    <submittedName>
        <fullName evidence="1">Uncharacterized protein</fullName>
    </submittedName>
</protein>
<organism evidence="1 2">
    <name type="scientific">Mogibacterium pumilum</name>
    <dbReference type="NCBI Taxonomy" id="86332"/>
    <lineage>
        <taxon>Bacteria</taxon>
        <taxon>Bacillati</taxon>
        <taxon>Bacillota</taxon>
        <taxon>Clostridia</taxon>
        <taxon>Peptostreptococcales</taxon>
        <taxon>Anaerovoracaceae</taxon>
        <taxon>Mogibacterium</taxon>
    </lineage>
</organism>